<comment type="similarity">
    <text evidence="1">Belongs to the JARID1 histone demethylase family.</text>
</comment>
<dbReference type="AlphaFoldDB" id="A0A2K1KI09"/>
<evidence type="ECO:0000313" key="4">
    <source>
        <dbReference type="EnsemblPlants" id="Pp3c5_1010V3.1"/>
    </source>
</evidence>
<dbReference type="STRING" id="3218.A0A2K1KI09"/>
<organism evidence="3">
    <name type="scientific">Physcomitrium patens</name>
    <name type="common">Spreading-leaved earth moss</name>
    <name type="synonym">Physcomitrella patens</name>
    <dbReference type="NCBI Taxonomy" id="3218"/>
    <lineage>
        <taxon>Eukaryota</taxon>
        <taxon>Viridiplantae</taxon>
        <taxon>Streptophyta</taxon>
        <taxon>Embryophyta</taxon>
        <taxon>Bryophyta</taxon>
        <taxon>Bryophytina</taxon>
        <taxon>Bryopsida</taxon>
        <taxon>Funariidae</taxon>
        <taxon>Funariales</taxon>
        <taxon>Funariaceae</taxon>
        <taxon>Physcomitrium</taxon>
    </lineage>
</organism>
<evidence type="ECO:0000313" key="3">
    <source>
        <dbReference type="EMBL" id="PNR53393.1"/>
    </source>
</evidence>
<dbReference type="EnsemblPlants" id="Pp3c5_1010V3.3">
    <property type="protein sequence ID" value="Pp3c5_1010V3.3"/>
    <property type="gene ID" value="Pp3c5_1010"/>
</dbReference>
<sequence>MQGAMATQLRRCRKALLVVGYYQNLCCRSMQTVSAAHSDTSLKRDVPVCVAPTVEAFMHGCYAAQTPMLIQGAMDTWAPRKWTPESLKNKFGHLSVPVELGFWNEEERRWGDYRDLYKEDVTHAGSKEYFMPHQPMLLADFIDVFMCKREDPSSRPPLIGYMAQHQGLTEVAADIPDPEYVKVQRGVDQRNLWLGPAGTVSPLHYDPYHNILAQVFGTKYIRLYAPKESSRLYPFTSNMFLRNTSQVNPEDTHTYQTWPEFQKAEFWECKLRAGEILYIPLKWWHYVRAESNSLSASFWWS</sequence>
<dbReference type="OMA" id="TIRARCY"/>
<evidence type="ECO:0000259" key="2">
    <source>
        <dbReference type="PROSITE" id="PS51184"/>
    </source>
</evidence>
<evidence type="ECO:0000256" key="1">
    <source>
        <dbReference type="ARBA" id="ARBA00006801"/>
    </source>
</evidence>
<reference evidence="3 5" key="1">
    <citation type="journal article" date="2008" name="Science">
        <title>The Physcomitrella genome reveals evolutionary insights into the conquest of land by plants.</title>
        <authorList>
            <person name="Rensing S."/>
            <person name="Lang D."/>
            <person name="Zimmer A."/>
            <person name="Terry A."/>
            <person name="Salamov A."/>
            <person name="Shapiro H."/>
            <person name="Nishiyama T."/>
            <person name="Perroud P.-F."/>
            <person name="Lindquist E."/>
            <person name="Kamisugi Y."/>
            <person name="Tanahashi T."/>
            <person name="Sakakibara K."/>
            <person name="Fujita T."/>
            <person name="Oishi K."/>
            <person name="Shin-I T."/>
            <person name="Kuroki Y."/>
            <person name="Toyoda A."/>
            <person name="Suzuki Y."/>
            <person name="Hashimoto A."/>
            <person name="Yamaguchi K."/>
            <person name="Sugano A."/>
            <person name="Kohara Y."/>
            <person name="Fujiyama A."/>
            <person name="Anterola A."/>
            <person name="Aoki S."/>
            <person name="Ashton N."/>
            <person name="Barbazuk W.B."/>
            <person name="Barker E."/>
            <person name="Bennetzen J."/>
            <person name="Bezanilla M."/>
            <person name="Blankenship R."/>
            <person name="Cho S.H."/>
            <person name="Dutcher S."/>
            <person name="Estelle M."/>
            <person name="Fawcett J.A."/>
            <person name="Gundlach H."/>
            <person name="Hanada K."/>
            <person name="Heyl A."/>
            <person name="Hicks K.A."/>
            <person name="Hugh J."/>
            <person name="Lohr M."/>
            <person name="Mayer K."/>
            <person name="Melkozernov A."/>
            <person name="Murata T."/>
            <person name="Nelson D."/>
            <person name="Pils B."/>
            <person name="Prigge M."/>
            <person name="Reiss B."/>
            <person name="Renner T."/>
            <person name="Rombauts S."/>
            <person name="Rushton P."/>
            <person name="Sanderfoot A."/>
            <person name="Schween G."/>
            <person name="Shiu S.-H."/>
            <person name="Stueber K."/>
            <person name="Theodoulou F.L."/>
            <person name="Tu H."/>
            <person name="Van de Peer Y."/>
            <person name="Verrier P.J."/>
            <person name="Waters E."/>
            <person name="Wood A."/>
            <person name="Yang L."/>
            <person name="Cove D."/>
            <person name="Cuming A."/>
            <person name="Hasebe M."/>
            <person name="Lucas S."/>
            <person name="Mishler D.B."/>
            <person name="Reski R."/>
            <person name="Grigoriev I."/>
            <person name="Quatrano R.S."/>
            <person name="Boore J.L."/>
        </authorList>
    </citation>
    <scope>NUCLEOTIDE SEQUENCE [LARGE SCALE GENOMIC DNA]</scope>
    <source>
        <strain evidence="4 5">cv. Gransden 2004</strain>
    </source>
</reference>
<dbReference type="SMART" id="SM00558">
    <property type="entry name" value="JmjC"/>
    <property type="match status" value="1"/>
</dbReference>
<feature type="domain" description="JmjC" evidence="2">
    <location>
        <begin position="164"/>
        <end position="301"/>
    </location>
</feature>
<dbReference type="GeneID" id="112282614"/>
<dbReference type="Gramene" id="Pp3c5_1010V3.1">
    <property type="protein sequence ID" value="Pp3c5_1010V3.1"/>
    <property type="gene ID" value="Pp3c5_1010"/>
</dbReference>
<evidence type="ECO:0000313" key="5">
    <source>
        <dbReference type="Proteomes" id="UP000006727"/>
    </source>
</evidence>
<name>A0A2K1KI09_PHYPA</name>
<dbReference type="PROSITE" id="PS51184">
    <property type="entry name" value="JMJC"/>
    <property type="match status" value="1"/>
</dbReference>
<dbReference type="FunFam" id="2.60.120.650:FF:000052">
    <property type="entry name" value="Predicted protein"/>
    <property type="match status" value="1"/>
</dbReference>
<reference evidence="3 5" key="2">
    <citation type="journal article" date="2018" name="Plant J.">
        <title>The Physcomitrella patens chromosome-scale assembly reveals moss genome structure and evolution.</title>
        <authorList>
            <person name="Lang D."/>
            <person name="Ullrich K.K."/>
            <person name="Murat F."/>
            <person name="Fuchs J."/>
            <person name="Jenkins J."/>
            <person name="Haas F.B."/>
            <person name="Piednoel M."/>
            <person name="Gundlach H."/>
            <person name="Van Bel M."/>
            <person name="Meyberg R."/>
            <person name="Vives C."/>
            <person name="Morata J."/>
            <person name="Symeonidi A."/>
            <person name="Hiss M."/>
            <person name="Muchero W."/>
            <person name="Kamisugi Y."/>
            <person name="Saleh O."/>
            <person name="Blanc G."/>
            <person name="Decker E.L."/>
            <person name="van Gessel N."/>
            <person name="Grimwood J."/>
            <person name="Hayes R.D."/>
            <person name="Graham S.W."/>
            <person name="Gunter L.E."/>
            <person name="McDaniel S.F."/>
            <person name="Hoernstein S.N.W."/>
            <person name="Larsson A."/>
            <person name="Li F.W."/>
            <person name="Perroud P.F."/>
            <person name="Phillips J."/>
            <person name="Ranjan P."/>
            <person name="Rokshar D.S."/>
            <person name="Rothfels C.J."/>
            <person name="Schneider L."/>
            <person name="Shu S."/>
            <person name="Stevenson D.W."/>
            <person name="Thummler F."/>
            <person name="Tillich M."/>
            <person name="Villarreal Aguilar J.C."/>
            <person name="Widiez T."/>
            <person name="Wong G.K."/>
            <person name="Wymore A."/>
            <person name="Zhang Y."/>
            <person name="Zimmer A.D."/>
            <person name="Quatrano R.S."/>
            <person name="Mayer K.F.X."/>
            <person name="Goodstein D."/>
            <person name="Casacuberta J.M."/>
            <person name="Vandepoele K."/>
            <person name="Reski R."/>
            <person name="Cuming A.C."/>
            <person name="Tuskan G.A."/>
            <person name="Maumus F."/>
            <person name="Salse J."/>
            <person name="Schmutz J."/>
            <person name="Rensing S.A."/>
        </authorList>
    </citation>
    <scope>NUCLEOTIDE SEQUENCE [LARGE SCALE GENOMIC DNA]</scope>
    <source>
        <strain evidence="4 5">cv. Gransden 2004</strain>
    </source>
</reference>
<dbReference type="Proteomes" id="UP000006727">
    <property type="component" value="Chromosome 5"/>
</dbReference>
<dbReference type="SUPFAM" id="SSF51197">
    <property type="entry name" value="Clavaminate synthase-like"/>
    <property type="match status" value="1"/>
</dbReference>
<dbReference type="PANTHER" id="PTHR12461">
    <property type="entry name" value="HYPOXIA-INDUCIBLE FACTOR 1 ALPHA INHIBITOR-RELATED"/>
    <property type="match status" value="1"/>
</dbReference>
<dbReference type="PaxDb" id="3218-PP1S259_118V6.1"/>
<dbReference type="Pfam" id="PF13621">
    <property type="entry name" value="Cupin_8"/>
    <property type="match status" value="1"/>
</dbReference>
<keyword evidence="5" id="KW-1185">Reference proteome</keyword>
<proteinExistence type="inferred from homology"/>
<dbReference type="OrthoDB" id="47172at2759"/>
<protein>
    <recommendedName>
        <fullName evidence="2">JmjC domain-containing protein</fullName>
    </recommendedName>
</protein>
<reference evidence="4" key="3">
    <citation type="submission" date="2020-12" db="UniProtKB">
        <authorList>
            <consortium name="EnsemblPlants"/>
        </authorList>
    </citation>
    <scope>IDENTIFICATION</scope>
</reference>
<dbReference type="InterPro" id="IPR041667">
    <property type="entry name" value="Cupin_8"/>
</dbReference>
<dbReference type="EnsemblPlants" id="Pp3c5_1010V3.1">
    <property type="protein sequence ID" value="Pp3c5_1010V3.1"/>
    <property type="gene ID" value="Pp3c5_1010"/>
</dbReference>
<accession>A0A2K1KI09</accession>
<dbReference type="InterPro" id="IPR003347">
    <property type="entry name" value="JmjC_dom"/>
</dbReference>
<dbReference type="EMBL" id="ABEU02000005">
    <property type="protein sequence ID" value="PNR53393.1"/>
    <property type="molecule type" value="Genomic_DNA"/>
</dbReference>
<dbReference type="Gramene" id="Pp3c5_1010V3.3">
    <property type="protein sequence ID" value="Pp3c5_1010V3.3"/>
    <property type="gene ID" value="Pp3c5_1010"/>
</dbReference>
<dbReference type="RefSeq" id="XP_024376209.1">
    <property type="nucleotide sequence ID" value="XM_024520441.2"/>
</dbReference>
<gene>
    <name evidence="4" type="primary">LOC112282614</name>
    <name evidence="3" type="ORF">PHYPA_007068</name>
</gene>
<dbReference type="GO" id="GO:0016706">
    <property type="term" value="F:2-oxoglutarate-dependent dioxygenase activity"/>
    <property type="evidence" value="ECO:0000318"/>
    <property type="project" value="GO_Central"/>
</dbReference>
<dbReference type="Gene3D" id="2.60.120.650">
    <property type="entry name" value="Cupin"/>
    <property type="match status" value="1"/>
</dbReference>
<dbReference type="PANTHER" id="PTHR12461:SF105">
    <property type="entry name" value="HYPOXIA-INDUCIBLE FACTOR 1-ALPHA INHIBITOR"/>
    <property type="match status" value="1"/>
</dbReference>